<evidence type="ECO:0000313" key="4">
    <source>
        <dbReference type="Proteomes" id="UP001150238"/>
    </source>
</evidence>
<evidence type="ECO:0000256" key="1">
    <source>
        <dbReference type="ARBA" id="ARBA00022448"/>
    </source>
</evidence>
<name>A0A9W9A5K5_9AGAR</name>
<dbReference type="Pfam" id="PF00005">
    <property type="entry name" value="ABC_tran"/>
    <property type="match status" value="1"/>
</dbReference>
<proteinExistence type="predicted"/>
<comment type="caution">
    <text evidence="3">The sequence shown here is derived from an EMBL/GenBank/DDBJ whole genome shotgun (WGS) entry which is preliminary data.</text>
</comment>
<reference evidence="3" key="1">
    <citation type="submission" date="2022-08" db="EMBL/GenBank/DDBJ databases">
        <authorList>
            <consortium name="DOE Joint Genome Institute"/>
            <person name="Min B."/>
            <person name="Riley R."/>
            <person name="Sierra-Patev S."/>
            <person name="Naranjo-Ortiz M."/>
            <person name="Looney B."/>
            <person name="Konkel Z."/>
            <person name="Slot J.C."/>
            <person name="Sakamoto Y."/>
            <person name="Steenwyk J.L."/>
            <person name="Rokas A."/>
            <person name="Carro J."/>
            <person name="Camarero S."/>
            <person name="Ferreira P."/>
            <person name="Molpeceres G."/>
            <person name="Ruiz-Duenas F.J."/>
            <person name="Serrano A."/>
            <person name="Henrissat B."/>
            <person name="Drula E."/>
            <person name="Hughes K.W."/>
            <person name="Mata J.L."/>
            <person name="Ishikawa N.K."/>
            <person name="Vargas-Isla R."/>
            <person name="Ushijima S."/>
            <person name="Smith C.A."/>
            <person name="Ahrendt S."/>
            <person name="Andreopoulos W."/>
            <person name="He G."/>
            <person name="Labutti K."/>
            <person name="Lipzen A."/>
            <person name="Ng V."/>
            <person name="Sandor L."/>
            <person name="Barry K."/>
            <person name="Martinez A.T."/>
            <person name="Xiao Y."/>
            <person name="Gibbons J.G."/>
            <person name="Terashima K."/>
            <person name="Hibbett D.S."/>
            <person name="Grigoriev I.V."/>
        </authorList>
    </citation>
    <scope>NUCLEOTIDE SEQUENCE</scope>
    <source>
        <strain evidence="3">Sp2 HRB7682 ss15</strain>
    </source>
</reference>
<reference evidence="3" key="2">
    <citation type="journal article" date="2023" name="Proc. Natl. Acad. Sci. U.S.A.">
        <title>A global phylogenomic analysis of the shiitake genus Lentinula.</title>
        <authorList>
            <person name="Sierra-Patev S."/>
            <person name="Min B."/>
            <person name="Naranjo-Ortiz M."/>
            <person name="Looney B."/>
            <person name="Konkel Z."/>
            <person name="Slot J.C."/>
            <person name="Sakamoto Y."/>
            <person name="Steenwyk J.L."/>
            <person name="Rokas A."/>
            <person name="Carro J."/>
            <person name="Camarero S."/>
            <person name="Ferreira P."/>
            <person name="Molpeceres G."/>
            <person name="Ruiz-Duenas F.J."/>
            <person name="Serrano A."/>
            <person name="Henrissat B."/>
            <person name="Drula E."/>
            <person name="Hughes K.W."/>
            <person name="Mata J.L."/>
            <person name="Ishikawa N.K."/>
            <person name="Vargas-Isla R."/>
            <person name="Ushijima S."/>
            <person name="Smith C.A."/>
            <person name="Donoghue J."/>
            <person name="Ahrendt S."/>
            <person name="Andreopoulos W."/>
            <person name="He G."/>
            <person name="LaButti K."/>
            <person name="Lipzen A."/>
            <person name="Ng V."/>
            <person name="Riley R."/>
            <person name="Sandor L."/>
            <person name="Barry K."/>
            <person name="Martinez A.T."/>
            <person name="Xiao Y."/>
            <person name="Gibbons J.G."/>
            <person name="Terashima K."/>
            <person name="Grigoriev I.V."/>
            <person name="Hibbett D."/>
        </authorList>
    </citation>
    <scope>NUCLEOTIDE SEQUENCE</scope>
    <source>
        <strain evidence="3">Sp2 HRB7682 ss15</strain>
    </source>
</reference>
<evidence type="ECO:0000313" key="3">
    <source>
        <dbReference type="EMBL" id="KAJ4474044.1"/>
    </source>
</evidence>
<dbReference type="Gene3D" id="3.40.50.300">
    <property type="entry name" value="P-loop containing nucleotide triphosphate hydrolases"/>
    <property type="match status" value="1"/>
</dbReference>
<evidence type="ECO:0000259" key="2">
    <source>
        <dbReference type="Pfam" id="PF00005"/>
    </source>
</evidence>
<dbReference type="Proteomes" id="UP001150238">
    <property type="component" value="Unassembled WGS sequence"/>
</dbReference>
<organism evidence="3 4">
    <name type="scientific">Lentinula lateritia</name>
    <dbReference type="NCBI Taxonomy" id="40482"/>
    <lineage>
        <taxon>Eukaryota</taxon>
        <taxon>Fungi</taxon>
        <taxon>Dikarya</taxon>
        <taxon>Basidiomycota</taxon>
        <taxon>Agaricomycotina</taxon>
        <taxon>Agaricomycetes</taxon>
        <taxon>Agaricomycetidae</taxon>
        <taxon>Agaricales</taxon>
        <taxon>Marasmiineae</taxon>
        <taxon>Omphalotaceae</taxon>
        <taxon>Lentinula</taxon>
    </lineage>
</organism>
<feature type="domain" description="ABC transporter" evidence="2">
    <location>
        <begin position="29"/>
        <end position="125"/>
    </location>
</feature>
<sequence>MATALKSKPRYFIGKMFATISRFLDNEASGAGKTTLLDTLASRVMMGVVTGNMFVDGQQRDKLFQWKTGYVQQQDLHLQTLTVCEALIFSACLRQPQDVPDAEKVAYCSEVIHLLGMKKYTNAVIGVPGEGLNVEQHEPSLGLESQMAWPICTLLRDLANNGQAILCTIHQPSALLFQEFDCLLFLARGGRTAE</sequence>
<dbReference type="InterPro" id="IPR003439">
    <property type="entry name" value="ABC_transporter-like_ATP-bd"/>
</dbReference>
<protein>
    <recommendedName>
        <fullName evidence="2">ABC transporter domain-containing protein</fullName>
    </recommendedName>
</protein>
<dbReference type="EMBL" id="JANVFS010000024">
    <property type="protein sequence ID" value="KAJ4474044.1"/>
    <property type="molecule type" value="Genomic_DNA"/>
</dbReference>
<keyword evidence="1" id="KW-0813">Transport</keyword>
<dbReference type="SUPFAM" id="SSF52540">
    <property type="entry name" value="P-loop containing nucleoside triphosphate hydrolases"/>
    <property type="match status" value="1"/>
</dbReference>
<dbReference type="GO" id="GO:0016887">
    <property type="term" value="F:ATP hydrolysis activity"/>
    <property type="evidence" value="ECO:0007669"/>
    <property type="project" value="InterPro"/>
</dbReference>
<dbReference type="InterPro" id="IPR027417">
    <property type="entry name" value="P-loop_NTPase"/>
</dbReference>
<gene>
    <name evidence="3" type="ORF">C8J55DRAFT_562685</name>
</gene>
<dbReference type="AlphaFoldDB" id="A0A9W9A5K5"/>
<dbReference type="GO" id="GO:0005524">
    <property type="term" value="F:ATP binding"/>
    <property type="evidence" value="ECO:0007669"/>
    <property type="project" value="InterPro"/>
</dbReference>
<dbReference type="PANTHER" id="PTHR19241">
    <property type="entry name" value="ATP-BINDING CASSETTE TRANSPORTER"/>
    <property type="match status" value="1"/>
</dbReference>
<accession>A0A9W9A5K5</accession>